<dbReference type="Proteomes" id="UP000248897">
    <property type="component" value="Chromosome 1"/>
</dbReference>
<dbReference type="Pfam" id="PF02974">
    <property type="entry name" value="Inh"/>
    <property type="match status" value="1"/>
</dbReference>
<comment type="subcellular location">
    <subcellularLocation>
        <location evidence="1">Periplasm</location>
    </subcellularLocation>
</comment>
<evidence type="ECO:0000259" key="8">
    <source>
        <dbReference type="Pfam" id="PF02974"/>
    </source>
</evidence>
<dbReference type="InterPro" id="IPR021140">
    <property type="entry name" value="Inh/Omp19"/>
</dbReference>
<evidence type="ECO:0000313" key="9">
    <source>
        <dbReference type="EMBL" id="QPS22940.1"/>
    </source>
</evidence>
<evidence type="ECO:0000313" key="10">
    <source>
        <dbReference type="EMBL" id="SQI29574.1"/>
    </source>
</evidence>
<dbReference type="InterPro" id="IPR016085">
    <property type="entry name" value="Protease_inh_B-barrel_dom"/>
</dbReference>
<dbReference type="Proteomes" id="UP000594967">
    <property type="component" value="Chromosome"/>
</dbReference>
<keyword evidence="5" id="KW-0732">Signal</keyword>
<comment type="similarity">
    <text evidence="2">Belongs to the protease inhibitor I38 family.</text>
</comment>
<dbReference type="EMBL" id="CP065673">
    <property type="protein sequence ID" value="QPS22940.1"/>
    <property type="molecule type" value="Genomic_DNA"/>
</dbReference>
<dbReference type="PRINTS" id="PR01274">
    <property type="entry name" value="MPTASEINHBTR"/>
</dbReference>
<evidence type="ECO:0000256" key="6">
    <source>
        <dbReference type="ARBA" id="ARBA00022764"/>
    </source>
</evidence>
<organism evidence="10 11">
    <name type="scientific">Serratia plymuthica</name>
    <dbReference type="NCBI Taxonomy" id="82996"/>
    <lineage>
        <taxon>Bacteria</taxon>
        <taxon>Pseudomonadati</taxon>
        <taxon>Pseudomonadota</taxon>
        <taxon>Gammaproteobacteria</taxon>
        <taxon>Enterobacterales</taxon>
        <taxon>Yersiniaceae</taxon>
        <taxon>Serratia</taxon>
    </lineage>
</organism>
<dbReference type="Gene3D" id="2.40.128.10">
    <property type="match status" value="1"/>
</dbReference>
<evidence type="ECO:0000256" key="3">
    <source>
        <dbReference type="ARBA" id="ARBA00022608"/>
    </source>
</evidence>
<keyword evidence="12" id="KW-1185">Reference proteome</keyword>
<evidence type="ECO:0000256" key="2">
    <source>
        <dbReference type="ARBA" id="ARBA00006813"/>
    </source>
</evidence>
<proteinExistence type="inferred from homology"/>
<accession>A0A2X4WZH4</accession>
<reference evidence="9 12" key="2">
    <citation type="submission" date="2020-12" db="EMBL/GenBank/DDBJ databases">
        <title>FDA dAtabase for Regulatory Grade micrObial Sequences (FDA-ARGOS): Supporting development and validation of Infectious Disease Dx tests.</title>
        <authorList>
            <person name="Sproer C."/>
            <person name="Gronow S."/>
            <person name="Severitt S."/>
            <person name="Schroder I."/>
            <person name="Tallon L."/>
            <person name="Sadzewicz L."/>
            <person name="Zhao X."/>
            <person name="Boylan J."/>
            <person name="Ott S."/>
            <person name="Bowen H."/>
            <person name="Vavikolanu K."/>
            <person name="Mehta A."/>
            <person name="Aluvathingal J."/>
            <person name="Nadendla S."/>
            <person name="Lowell S."/>
            <person name="Myers T."/>
            <person name="Yan Y."/>
            <person name="Sichtig H."/>
        </authorList>
    </citation>
    <scope>NUCLEOTIDE SEQUENCE [LARGE SCALE GENOMIC DNA]</scope>
    <source>
        <strain evidence="9 12">FDAARGOS_907</strain>
    </source>
</reference>
<evidence type="ECO:0000256" key="4">
    <source>
        <dbReference type="ARBA" id="ARBA00022690"/>
    </source>
</evidence>
<evidence type="ECO:0000313" key="12">
    <source>
        <dbReference type="Proteomes" id="UP000594967"/>
    </source>
</evidence>
<keyword evidence="7" id="KW-0481">Metalloenzyme inhibitor</keyword>
<keyword evidence="6" id="KW-0574">Periplasm</keyword>
<dbReference type="EMBL" id="LS483469">
    <property type="protein sequence ID" value="SQI29574.1"/>
    <property type="molecule type" value="Genomic_DNA"/>
</dbReference>
<gene>
    <name evidence="10" type="primary">inh_1</name>
    <name evidence="9" type="ORF">I6G64_11485</name>
    <name evidence="10" type="ORF">NCTC12961_00228</name>
</gene>
<sequence length="125" mass="13169">MKGSLARAAVVAGGMMVTGAVMAGSLVLPSAKSLAGQWLIADAQRQCQIEFLASEQSEINGYQLVDSQHCLKKVFTAEVVGWRPAPDGIALLQADGSTLAFFSRDGESYRNQLGADDGLILKALV</sequence>
<dbReference type="GO" id="GO:0042597">
    <property type="term" value="C:periplasmic space"/>
    <property type="evidence" value="ECO:0007669"/>
    <property type="project" value="UniProtKB-SubCell"/>
</dbReference>
<dbReference type="AlphaFoldDB" id="A0A2X4WZH4"/>
<dbReference type="STRING" id="82996.ADP72_10045"/>
<name>A0A2X4WZH4_SERPL</name>
<feature type="domain" description="Alkaline proteinase inhibitor/ Outer membrane lipoprotein Omp19" evidence="8">
    <location>
        <begin position="29"/>
        <end position="121"/>
    </location>
</feature>
<evidence type="ECO:0000256" key="5">
    <source>
        <dbReference type="ARBA" id="ARBA00022729"/>
    </source>
</evidence>
<dbReference type="InterPro" id="IPR022815">
    <property type="entry name" value="Inh"/>
</dbReference>
<protein>
    <submittedName>
        <fullName evidence="9">AprI/Inh family metalloprotease inhibitor</fullName>
    </submittedName>
    <submittedName>
        <fullName evidence="10">SmaPI</fullName>
    </submittedName>
</protein>
<dbReference type="RefSeq" id="WP_063202448.1">
    <property type="nucleotide sequence ID" value="NZ_CAMITG010000007.1"/>
</dbReference>
<dbReference type="GO" id="GO:0008191">
    <property type="term" value="F:metalloendopeptidase inhibitor activity"/>
    <property type="evidence" value="ECO:0007669"/>
    <property type="project" value="InterPro"/>
</dbReference>
<dbReference type="SUPFAM" id="SSF50882">
    <property type="entry name" value="beta-Barrel protease inhibitors"/>
    <property type="match status" value="1"/>
</dbReference>
<evidence type="ECO:0000256" key="7">
    <source>
        <dbReference type="ARBA" id="ARBA00023215"/>
    </source>
</evidence>
<reference evidence="10 11" key="1">
    <citation type="submission" date="2018-06" db="EMBL/GenBank/DDBJ databases">
        <authorList>
            <consortium name="Pathogen Informatics"/>
            <person name="Doyle S."/>
        </authorList>
    </citation>
    <scope>NUCLEOTIDE SEQUENCE [LARGE SCALE GENOMIC DNA]</scope>
    <source>
        <strain evidence="10 11">NCTC12961</strain>
    </source>
</reference>
<keyword evidence="3 9" id="KW-0483">Metalloprotease inhibitor</keyword>
<keyword evidence="4 9" id="KW-0646">Protease inhibitor</keyword>
<evidence type="ECO:0000256" key="1">
    <source>
        <dbReference type="ARBA" id="ARBA00004418"/>
    </source>
</evidence>
<evidence type="ECO:0000313" key="11">
    <source>
        <dbReference type="Proteomes" id="UP000248897"/>
    </source>
</evidence>